<feature type="coiled-coil region" evidence="1">
    <location>
        <begin position="39"/>
        <end position="66"/>
    </location>
</feature>
<evidence type="ECO:0000256" key="2">
    <source>
        <dbReference type="SAM" id="MobiDB-lite"/>
    </source>
</evidence>
<feature type="region of interest" description="Disordered" evidence="2">
    <location>
        <begin position="430"/>
        <end position="460"/>
    </location>
</feature>
<dbReference type="Proteomes" id="UP000724874">
    <property type="component" value="Unassembled WGS sequence"/>
</dbReference>
<dbReference type="OrthoDB" id="45930at2759"/>
<protein>
    <submittedName>
        <fullName evidence="3">Peroxin-3-domain-containing protein</fullName>
    </submittedName>
</protein>
<name>A0A9P5TI04_GYMJU</name>
<organism evidence="3 4">
    <name type="scientific">Gymnopilus junonius</name>
    <name type="common">Spectacular rustgill mushroom</name>
    <name type="synonym">Gymnopilus spectabilis subsp. junonius</name>
    <dbReference type="NCBI Taxonomy" id="109634"/>
    <lineage>
        <taxon>Eukaryota</taxon>
        <taxon>Fungi</taxon>
        <taxon>Dikarya</taxon>
        <taxon>Basidiomycota</taxon>
        <taxon>Agaricomycotina</taxon>
        <taxon>Agaricomycetes</taxon>
        <taxon>Agaricomycetidae</taxon>
        <taxon>Agaricales</taxon>
        <taxon>Agaricineae</taxon>
        <taxon>Hymenogastraceae</taxon>
        <taxon>Gymnopilus</taxon>
    </lineage>
</organism>
<feature type="region of interest" description="Disordered" evidence="2">
    <location>
        <begin position="107"/>
        <end position="136"/>
    </location>
</feature>
<proteinExistence type="predicted"/>
<feature type="compositionally biased region" description="Polar residues" evidence="2">
    <location>
        <begin position="626"/>
        <end position="637"/>
    </location>
</feature>
<dbReference type="EMBL" id="JADNYJ010000170">
    <property type="protein sequence ID" value="KAF8877446.1"/>
    <property type="molecule type" value="Genomic_DNA"/>
</dbReference>
<keyword evidence="4" id="KW-1185">Reference proteome</keyword>
<feature type="compositionally biased region" description="Basic and acidic residues" evidence="2">
    <location>
        <begin position="167"/>
        <end position="177"/>
    </location>
</feature>
<evidence type="ECO:0000256" key="1">
    <source>
        <dbReference type="SAM" id="Coils"/>
    </source>
</evidence>
<feature type="compositionally biased region" description="Polar residues" evidence="2">
    <location>
        <begin position="599"/>
        <end position="610"/>
    </location>
</feature>
<feature type="compositionally biased region" description="Polar residues" evidence="2">
    <location>
        <begin position="246"/>
        <end position="258"/>
    </location>
</feature>
<evidence type="ECO:0000313" key="4">
    <source>
        <dbReference type="Proteomes" id="UP000724874"/>
    </source>
</evidence>
<evidence type="ECO:0000313" key="3">
    <source>
        <dbReference type="EMBL" id="KAF8877446.1"/>
    </source>
</evidence>
<keyword evidence="1" id="KW-0175">Coiled coil</keyword>
<accession>A0A9P5TI04</accession>
<dbReference type="GO" id="GO:0045046">
    <property type="term" value="P:protein import into peroxisome membrane"/>
    <property type="evidence" value="ECO:0007669"/>
    <property type="project" value="TreeGrafter"/>
</dbReference>
<dbReference type="AlphaFoldDB" id="A0A9P5TI04"/>
<feature type="region of interest" description="Disordered" evidence="2">
    <location>
        <begin position="165"/>
        <end position="215"/>
    </location>
</feature>
<dbReference type="Pfam" id="PF04882">
    <property type="entry name" value="Peroxin-3"/>
    <property type="match status" value="1"/>
</dbReference>
<dbReference type="GO" id="GO:0030674">
    <property type="term" value="F:protein-macromolecule adaptor activity"/>
    <property type="evidence" value="ECO:0007669"/>
    <property type="project" value="TreeGrafter"/>
</dbReference>
<comment type="caution">
    <text evidence="3">The sequence shown here is derived from an EMBL/GenBank/DDBJ whole genome shotgun (WGS) entry which is preliminary data.</text>
</comment>
<feature type="compositionally biased region" description="Low complexity" evidence="2">
    <location>
        <begin position="198"/>
        <end position="215"/>
    </location>
</feature>
<feature type="region of interest" description="Disordered" evidence="2">
    <location>
        <begin position="231"/>
        <end position="258"/>
    </location>
</feature>
<dbReference type="PANTHER" id="PTHR28080">
    <property type="entry name" value="PEROXISOMAL BIOGENESIS FACTOR 3"/>
    <property type="match status" value="1"/>
</dbReference>
<feature type="region of interest" description="Disordered" evidence="2">
    <location>
        <begin position="599"/>
        <end position="637"/>
    </location>
</feature>
<dbReference type="InterPro" id="IPR006966">
    <property type="entry name" value="Peroxin-3"/>
</dbReference>
<feature type="compositionally biased region" description="Polar residues" evidence="2">
    <location>
        <begin position="117"/>
        <end position="135"/>
    </location>
</feature>
<reference evidence="3" key="1">
    <citation type="submission" date="2020-11" db="EMBL/GenBank/DDBJ databases">
        <authorList>
            <consortium name="DOE Joint Genome Institute"/>
            <person name="Ahrendt S."/>
            <person name="Riley R."/>
            <person name="Andreopoulos W."/>
            <person name="LaButti K."/>
            <person name="Pangilinan J."/>
            <person name="Ruiz-duenas F.J."/>
            <person name="Barrasa J.M."/>
            <person name="Sanchez-Garcia M."/>
            <person name="Camarero S."/>
            <person name="Miyauchi S."/>
            <person name="Serrano A."/>
            <person name="Linde D."/>
            <person name="Babiker R."/>
            <person name="Drula E."/>
            <person name="Ayuso-Fernandez I."/>
            <person name="Pacheco R."/>
            <person name="Padilla G."/>
            <person name="Ferreira P."/>
            <person name="Barriuso J."/>
            <person name="Kellner H."/>
            <person name="Castanera R."/>
            <person name="Alfaro M."/>
            <person name="Ramirez L."/>
            <person name="Pisabarro A.G."/>
            <person name="Kuo A."/>
            <person name="Tritt A."/>
            <person name="Lipzen A."/>
            <person name="He G."/>
            <person name="Yan M."/>
            <person name="Ng V."/>
            <person name="Cullen D."/>
            <person name="Martin F."/>
            <person name="Rosso M.-N."/>
            <person name="Henrissat B."/>
            <person name="Hibbett D."/>
            <person name="Martinez A.T."/>
            <person name="Grigoriev I.V."/>
        </authorList>
    </citation>
    <scope>NUCLEOTIDE SEQUENCE</scope>
    <source>
        <strain evidence="3">AH 44721</strain>
    </source>
</reference>
<gene>
    <name evidence="3" type="ORF">CPB84DRAFT_1966354</name>
</gene>
<dbReference type="GO" id="GO:0005778">
    <property type="term" value="C:peroxisomal membrane"/>
    <property type="evidence" value="ECO:0007669"/>
    <property type="project" value="InterPro"/>
</dbReference>
<sequence length="809" mass="88906">MGEQPARTSFIKNVAYGLAKTTTVVGSFYAVRGYMRDRLEEVKLKMEDEERAKDVLRTRFQQTQQDTSYTILALMPTLSTQVMQHMDVDALTRELQARSRARTSRHIEIENARAATQPPTNSTQLHSRPPSSLSSAGDIVSPALIYPPNPYPISNVNLNINTTTQHPEADARSDGESVSHTSSVASELGVEDVQSPATTTSMTGISSSFISDSGSVSRSWMVDSSSVLGSDTRSALERSRSPAAASVSNSEQMSESVISITTNTSSADSEMNVGINDTRSKAELWNEVKMLTLTRTLTTLYSSTLLCLFTTLQLTLLARGRYVSSVVVQSKDERRREKLEAEMPSVVGLIVRSLVIPARLPGNEGGRLGKVVQTLDEWFASPEGDEDEDLVGSAGDASLLGFERLWDRKRKQTDEEEGWGFGWRSSADKDNDTYKGKGKGKAPVRPQPAPSTGAQRSGKVEVPWTGEITEDLENKYLTMSWWLLHVGWKDVGERVRRGVEEVFDGVSLKTKLASVDLHRLISDVRRRVEYEITFEGNEKRTNFLSSLLPPTPETIHHVLTQGGYVPPAFPTELSDPFFDAHQQSLNWEIDLQLRQSAITHTSHEASSAGPSSCRHRGHAQERSHTRTTSGVSEKSTSIESSQLSYNFVNSPAMAVSTRYGVPTQSALYPAEPQYIAPSSLPPQQPASSLLDPAFLSLLEETRGILSSPDFVRVLEVCLDRAMEVLFESLENNVFARADGGGDAEALGALGAHESKHRIRLAGLLPGLARWSQLALDGLPNELVDKILDLREVSCLSAISFARFEERFGA</sequence>
<dbReference type="PANTHER" id="PTHR28080:SF1">
    <property type="entry name" value="PEROXISOMAL BIOGENESIS FACTOR 3"/>
    <property type="match status" value="1"/>
</dbReference>